<gene>
    <name evidence="1" type="ORF">GRI32_04840</name>
</gene>
<evidence type="ECO:0008006" key="3">
    <source>
        <dbReference type="Google" id="ProtNLM"/>
    </source>
</evidence>
<proteinExistence type="predicted"/>
<name>A0A844ZL95_9SPHN</name>
<dbReference type="Proteomes" id="UP000435243">
    <property type="component" value="Unassembled WGS sequence"/>
</dbReference>
<accession>A0A844ZL95</accession>
<sequence length="243" mass="26884">MPAISPAQMVAIWERGKPQPDWQRALEIVAAGEECGDAEHLRTLTLGERNARLFALRKATIGPIMRAFVKCPQCSEPLEFEQSIDELLDGNAAAPQREFSFAIDGYTLHCRLHDSTDIAHTADLFFEEEIAEALVDRALLKAEHAGETLPSAALSDSMRAAIAREVAARDPLSRPGVALGCAACEHVWQAPLDIAAFFWTEIERLARTTLDDVIALARGYGWRENDILEMGASRRQLYLEALE</sequence>
<keyword evidence="2" id="KW-1185">Reference proteome</keyword>
<organism evidence="1 2">
    <name type="scientific">Alteraurantiacibacter aestuarii</name>
    <dbReference type="NCBI Taxonomy" id="650004"/>
    <lineage>
        <taxon>Bacteria</taxon>
        <taxon>Pseudomonadati</taxon>
        <taxon>Pseudomonadota</taxon>
        <taxon>Alphaproteobacteria</taxon>
        <taxon>Sphingomonadales</taxon>
        <taxon>Erythrobacteraceae</taxon>
        <taxon>Alteraurantiacibacter</taxon>
    </lineage>
</organism>
<evidence type="ECO:0000313" key="2">
    <source>
        <dbReference type="Proteomes" id="UP000435243"/>
    </source>
</evidence>
<dbReference type="OrthoDB" id="283948at2"/>
<dbReference type="AlphaFoldDB" id="A0A844ZL95"/>
<protein>
    <recommendedName>
        <fullName evidence="3">Phage baseplate protein</fullName>
    </recommendedName>
</protein>
<comment type="caution">
    <text evidence="1">The sequence shown here is derived from an EMBL/GenBank/DDBJ whole genome shotgun (WGS) entry which is preliminary data.</text>
</comment>
<dbReference type="RefSeq" id="WP_160590004.1">
    <property type="nucleotide sequence ID" value="NZ_BAAAFP010000002.1"/>
</dbReference>
<reference evidence="1 2" key="1">
    <citation type="submission" date="2019-12" db="EMBL/GenBank/DDBJ databases">
        <title>Genomic-based taxomic classification of the family Erythrobacteraceae.</title>
        <authorList>
            <person name="Xu L."/>
        </authorList>
    </citation>
    <scope>NUCLEOTIDE SEQUENCE [LARGE SCALE GENOMIC DNA]</scope>
    <source>
        <strain evidence="1 2">JCM 16339</strain>
    </source>
</reference>
<evidence type="ECO:0000313" key="1">
    <source>
        <dbReference type="EMBL" id="MXO88062.1"/>
    </source>
</evidence>
<dbReference type="EMBL" id="WTYY01000002">
    <property type="protein sequence ID" value="MXO88062.1"/>
    <property type="molecule type" value="Genomic_DNA"/>
</dbReference>